<evidence type="ECO:0000259" key="5">
    <source>
        <dbReference type="Pfam" id="PF00155"/>
    </source>
</evidence>
<dbReference type="InterPro" id="IPR015422">
    <property type="entry name" value="PyrdxlP-dep_Trfase_small"/>
</dbReference>
<comment type="similarity">
    <text evidence="2">Belongs to the class-II pyridoxal-phosphate-dependent aminotransferase family. BioF subfamily.</text>
</comment>
<name>A0A024GW16_9STRA</name>
<evidence type="ECO:0000256" key="2">
    <source>
        <dbReference type="ARBA" id="ARBA00010008"/>
    </source>
</evidence>
<proteinExistence type="inferred from homology"/>
<comment type="caution">
    <text evidence="6">The sequence shown here is derived from an EMBL/GenBank/DDBJ whole genome shotgun (WGS) entry which is preliminary data.</text>
</comment>
<dbReference type="InParanoid" id="A0A024GW16"/>
<evidence type="ECO:0000256" key="4">
    <source>
        <dbReference type="ARBA" id="ARBA00022898"/>
    </source>
</evidence>
<dbReference type="Pfam" id="PF00155">
    <property type="entry name" value="Aminotran_1_2"/>
    <property type="match status" value="1"/>
</dbReference>
<dbReference type="Proteomes" id="UP000053237">
    <property type="component" value="Unassembled WGS sequence"/>
</dbReference>
<dbReference type="GO" id="GO:0030170">
    <property type="term" value="F:pyridoxal phosphate binding"/>
    <property type="evidence" value="ECO:0007669"/>
    <property type="project" value="InterPro"/>
</dbReference>
<organism evidence="6 7">
    <name type="scientific">Albugo candida</name>
    <dbReference type="NCBI Taxonomy" id="65357"/>
    <lineage>
        <taxon>Eukaryota</taxon>
        <taxon>Sar</taxon>
        <taxon>Stramenopiles</taxon>
        <taxon>Oomycota</taxon>
        <taxon>Peronosporomycetes</taxon>
        <taxon>Albuginales</taxon>
        <taxon>Albuginaceae</taxon>
        <taxon>Albugo</taxon>
    </lineage>
</organism>
<dbReference type="InterPro" id="IPR015421">
    <property type="entry name" value="PyrdxlP-dep_Trfase_major"/>
</dbReference>
<evidence type="ECO:0000256" key="3">
    <source>
        <dbReference type="ARBA" id="ARBA00022679"/>
    </source>
</evidence>
<gene>
    <name evidence="6" type="ORF">BN9_133290</name>
</gene>
<evidence type="ECO:0000313" key="6">
    <source>
        <dbReference type="EMBL" id="CCI50877.1"/>
    </source>
</evidence>
<dbReference type="InterPro" id="IPR004839">
    <property type="entry name" value="Aminotransferase_I/II_large"/>
</dbReference>
<keyword evidence="7" id="KW-1185">Reference proteome</keyword>
<dbReference type="Gene3D" id="3.90.1150.10">
    <property type="entry name" value="Aspartate Aminotransferase, domain 1"/>
    <property type="match status" value="1"/>
</dbReference>
<keyword evidence="4" id="KW-0663">Pyridoxal phosphate</keyword>
<sequence>FQQHRIQSFRHNDTTHLEELLVELQGHPISNFAIFIVVESIYSMDGDEAPVKELVRLCRFYRNTYLLIDEAHGVGVYGDTGAGLLEAKSLLNVSNSTESSLMRSLNDILCCRVYAFGKAMGIHGAVVCGSQTVIRYLVNYARPFIYTTSLPPEHLITIQYVHEFCKQSSDLRDRLRDLVRYFRQQVLAVREIPSTALMHSLSPIQGLLIAGNEAVLWAVKQIKSRGFMVYAIRAPTVRKGEERIRINIHSHNTKDEIDRLVKATTFVFATLTKEPKPKL</sequence>
<dbReference type="STRING" id="65357.A0A024GW16"/>
<protein>
    <recommendedName>
        <fullName evidence="5">Aminotransferase class I/classII large domain-containing protein</fullName>
    </recommendedName>
</protein>
<dbReference type="Gene3D" id="3.40.640.10">
    <property type="entry name" value="Type I PLP-dependent aspartate aminotransferase-like (Major domain)"/>
    <property type="match status" value="1"/>
</dbReference>
<feature type="non-terminal residue" evidence="6">
    <location>
        <position position="1"/>
    </location>
</feature>
<dbReference type="PANTHER" id="PTHR13693:SF77">
    <property type="entry name" value="8-AMINO-7-OXONONANOATE SYNTHASE"/>
    <property type="match status" value="1"/>
</dbReference>
<dbReference type="GO" id="GO:0016740">
    <property type="term" value="F:transferase activity"/>
    <property type="evidence" value="ECO:0007669"/>
    <property type="project" value="UniProtKB-KW"/>
</dbReference>
<accession>A0A024GW16</accession>
<dbReference type="InterPro" id="IPR050087">
    <property type="entry name" value="AON_synthase_class-II"/>
</dbReference>
<reference evidence="6 7" key="1">
    <citation type="submission" date="2012-05" db="EMBL/GenBank/DDBJ databases">
        <title>Recombination and specialization in a pathogen metapopulation.</title>
        <authorList>
            <person name="Gardiner A."/>
            <person name="Kemen E."/>
            <person name="Schultz-Larsen T."/>
            <person name="MacLean D."/>
            <person name="Van Oosterhout C."/>
            <person name="Jones J.D.G."/>
        </authorList>
    </citation>
    <scope>NUCLEOTIDE SEQUENCE [LARGE SCALE GENOMIC DNA]</scope>
    <source>
        <strain evidence="6 7">Ac Nc2</strain>
    </source>
</reference>
<keyword evidence="3" id="KW-0808">Transferase</keyword>
<evidence type="ECO:0000256" key="1">
    <source>
        <dbReference type="ARBA" id="ARBA00001933"/>
    </source>
</evidence>
<dbReference type="EMBL" id="CAIX01001609">
    <property type="protein sequence ID" value="CCI50877.1"/>
    <property type="molecule type" value="Genomic_DNA"/>
</dbReference>
<comment type="cofactor">
    <cofactor evidence="1">
        <name>pyridoxal 5'-phosphate</name>
        <dbReference type="ChEBI" id="CHEBI:597326"/>
    </cofactor>
</comment>
<dbReference type="InterPro" id="IPR015424">
    <property type="entry name" value="PyrdxlP-dep_Trfase"/>
</dbReference>
<dbReference type="SUPFAM" id="SSF53383">
    <property type="entry name" value="PLP-dependent transferases"/>
    <property type="match status" value="1"/>
</dbReference>
<dbReference type="OrthoDB" id="2382073at2759"/>
<feature type="domain" description="Aminotransferase class I/classII large" evidence="5">
    <location>
        <begin position="10"/>
        <end position="263"/>
    </location>
</feature>
<dbReference type="PANTHER" id="PTHR13693">
    <property type="entry name" value="CLASS II AMINOTRANSFERASE/8-AMINO-7-OXONONANOATE SYNTHASE"/>
    <property type="match status" value="1"/>
</dbReference>
<evidence type="ECO:0000313" key="7">
    <source>
        <dbReference type="Proteomes" id="UP000053237"/>
    </source>
</evidence>
<dbReference type="AlphaFoldDB" id="A0A024GW16"/>